<keyword evidence="8" id="KW-1185">Reference proteome</keyword>
<dbReference type="InterPro" id="IPR010992">
    <property type="entry name" value="IHF-like_DNA-bd_dom_sf"/>
</dbReference>
<dbReference type="EMBL" id="JBHLTG010000001">
    <property type="protein sequence ID" value="MFC0676753.1"/>
    <property type="molecule type" value="Genomic_DNA"/>
</dbReference>
<evidence type="ECO:0000256" key="4">
    <source>
        <dbReference type="ARBA" id="ARBA00023125"/>
    </source>
</evidence>
<evidence type="ECO:0000256" key="6">
    <source>
        <dbReference type="SAM" id="MobiDB-lite"/>
    </source>
</evidence>
<evidence type="ECO:0000313" key="7">
    <source>
        <dbReference type="EMBL" id="MFC0676753.1"/>
    </source>
</evidence>
<keyword evidence="3" id="KW-0226">DNA condensation</keyword>
<proteinExistence type="inferred from homology"/>
<dbReference type="PANTHER" id="PTHR33175">
    <property type="entry name" value="DNA-BINDING PROTEIN HU"/>
    <property type="match status" value="1"/>
</dbReference>
<reference evidence="7 8" key="1">
    <citation type="submission" date="2024-09" db="EMBL/GenBank/DDBJ databases">
        <authorList>
            <person name="Sun Q."/>
            <person name="Mori K."/>
        </authorList>
    </citation>
    <scope>NUCLEOTIDE SEQUENCE [LARGE SCALE GENOMIC DNA]</scope>
    <source>
        <strain evidence="7 8">KCTC 23076</strain>
    </source>
</reference>
<comment type="function">
    <text evidence="1">Histone-like DNA-binding protein which is capable of wrapping DNA to stabilize it, and thus to prevent its denaturation under extreme environmental conditions.</text>
</comment>
<dbReference type="Gene3D" id="4.10.520.10">
    <property type="entry name" value="IHF-like DNA-binding proteins"/>
    <property type="match status" value="1"/>
</dbReference>
<dbReference type="PANTHER" id="PTHR33175:SF3">
    <property type="entry name" value="DNA-BINDING PROTEIN HU-BETA"/>
    <property type="match status" value="1"/>
</dbReference>
<evidence type="ECO:0000256" key="1">
    <source>
        <dbReference type="ARBA" id="ARBA00003819"/>
    </source>
</evidence>
<dbReference type="InterPro" id="IPR020816">
    <property type="entry name" value="Histone-like_DNA-bd_CS"/>
</dbReference>
<feature type="region of interest" description="Disordered" evidence="6">
    <location>
        <begin position="71"/>
        <end position="103"/>
    </location>
</feature>
<dbReference type="PROSITE" id="PS00045">
    <property type="entry name" value="HISTONE_LIKE"/>
    <property type="match status" value="1"/>
</dbReference>
<dbReference type="CDD" id="cd13831">
    <property type="entry name" value="HU"/>
    <property type="match status" value="1"/>
</dbReference>
<dbReference type="PRINTS" id="PR01727">
    <property type="entry name" value="DNABINDINGHU"/>
</dbReference>
<organism evidence="7 8">
    <name type="scientific">Lysobacter korlensis</name>
    <dbReference type="NCBI Taxonomy" id="553636"/>
    <lineage>
        <taxon>Bacteria</taxon>
        <taxon>Pseudomonadati</taxon>
        <taxon>Pseudomonadota</taxon>
        <taxon>Gammaproteobacteria</taxon>
        <taxon>Lysobacterales</taxon>
        <taxon>Lysobacteraceae</taxon>
        <taxon>Lysobacter</taxon>
    </lineage>
</organism>
<accession>A0ABV6RLG0</accession>
<dbReference type="SUPFAM" id="SSF47729">
    <property type="entry name" value="IHF-like DNA-binding proteins"/>
    <property type="match status" value="1"/>
</dbReference>
<dbReference type="Pfam" id="PF00216">
    <property type="entry name" value="Bac_DNA_binding"/>
    <property type="match status" value="1"/>
</dbReference>
<comment type="similarity">
    <text evidence="2 5">Belongs to the bacterial histone-like protein family.</text>
</comment>
<name>A0ABV6RLG0_9GAMM</name>
<dbReference type="GO" id="GO:0003677">
    <property type="term" value="F:DNA binding"/>
    <property type="evidence" value="ECO:0007669"/>
    <property type="project" value="UniProtKB-KW"/>
</dbReference>
<dbReference type="RefSeq" id="WP_386667302.1">
    <property type="nucleotide sequence ID" value="NZ_JBHLTG010000001.1"/>
</dbReference>
<evidence type="ECO:0000313" key="8">
    <source>
        <dbReference type="Proteomes" id="UP001589896"/>
    </source>
</evidence>
<sequence>MAALRTRSTQEYPLNKSELIEKIAEKAQISRGAANTALDATIAAVTEALKNGETVSLVGFGTFEVRARAARQGRNPKTGETINIDAAKNPAFKPGKALKDAVN</sequence>
<dbReference type="InterPro" id="IPR000119">
    <property type="entry name" value="Hist_DNA-bd"/>
</dbReference>
<comment type="caution">
    <text evidence="7">The sequence shown here is derived from an EMBL/GenBank/DDBJ whole genome shotgun (WGS) entry which is preliminary data.</text>
</comment>
<keyword evidence="4 7" id="KW-0238">DNA-binding</keyword>
<evidence type="ECO:0000256" key="2">
    <source>
        <dbReference type="ARBA" id="ARBA00010529"/>
    </source>
</evidence>
<dbReference type="Proteomes" id="UP001589896">
    <property type="component" value="Unassembled WGS sequence"/>
</dbReference>
<gene>
    <name evidence="7" type="ORF">ACFFGH_02650</name>
</gene>
<dbReference type="SMART" id="SM00411">
    <property type="entry name" value="BHL"/>
    <property type="match status" value="1"/>
</dbReference>
<evidence type="ECO:0000256" key="5">
    <source>
        <dbReference type="RuleBase" id="RU003939"/>
    </source>
</evidence>
<protein>
    <submittedName>
        <fullName evidence="7">HU family DNA-binding protein</fullName>
    </submittedName>
</protein>
<evidence type="ECO:0000256" key="3">
    <source>
        <dbReference type="ARBA" id="ARBA00023067"/>
    </source>
</evidence>